<keyword evidence="1" id="KW-0805">Transcription regulation</keyword>
<dbReference type="SUPFAM" id="SSF46689">
    <property type="entry name" value="Homeodomain-like"/>
    <property type="match status" value="2"/>
</dbReference>
<dbReference type="SMART" id="SM00342">
    <property type="entry name" value="HTH_ARAC"/>
    <property type="match status" value="1"/>
</dbReference>
<dbReference type="InterPro" id="IPR018062">
    <property type="entry name" value="HTH_AraC-typ_CS"/>
</dbReference>
<dbReference type="InterPro" id="IPR009057">
    <property type="entry name" value="Homeodomain-like_sf"/>
</dbReference>
<dbReference type="PANTHER" id="PTHR43280">
    <property type="entry name" value="ARAC-FAMILY TRANSCRIPTIONAL REGULATOR"/>
    <property type="match status" value="1"/>
</dbReference>
<evidence type="ECO:0000259" key="4">
    <source>
        <dbReference type="PROSITE" id="PS01124"/>
    </source>
</evidence>
<evidence type="ECO:0000313" key="5">
    <source>
        <dbReference type="EMBL" id="MFC5471171.1"/>
    </source>
</evidence>
<dbReference type="InterPro" id="IPR018060">
    <property type="entry name" value="HTH_AraC"/>
</dbReference>
<protein>
    <submittedName>
        <fullName evidence="5">AraC family transcriptional regulator</fullName>
    </submittedName>
</protein>
<reference evidence="6" key="1">
    <citation type="journal article" date="2019" name="Int. J. Syst. Evol. Microbiol.">
        <title>The Global Catalogue of Microorganisms (GCM) 10K type strain sequencing project: providing services to taxonomists for standard genome sequencing and annotation.</title>
        <authorList>
            <consortium name="The Broad Institute Genomics Platform"/>
            <consortium name="The Broad Institute Genome Sequencing Center for Infectious Disease"/>
            <person name="Wu L."/>
            <person name="Ma J."/>
        </authorList>
    </citation>
    <scope>NUCLEOTIDE SEQUENCE [LARGE SCALE GENOMIC DNA]</scope>
    <source>
        <strain evidence="6">CCUG 57113</strain>
    </source>
</reference>
<dbReference type="Proteomes" id="UP001596105">
    <property type="component" value="Unassembled WGS sequence"/>
</dbReference>
<keyword evidence="6" id="KW-1185">Reference proteome</keyword>
<dbReference type="PANTHER" id="PTHR43280:SF28">
    <property type="entry name" value="HTH-TYPE TRANSCRIPTIONAL ACTIVATOR RHAS"/>
    <property type="match status" value="1"/>
</dbReference>
<evidence type="ECO:0000256" key="2">
    <source>
        <dbReference type="ARBA" id="ARBA00023125"/>
    </source>
</evidence>
<comment type="caution">
    <text evidence="5">The sequence shown here is derived from an EMBL/GenBank/DDBJ whole genome shotgun (WGS) entry which is preliminary data.</text>
</comment>
<dbReference type="Pfam" id="PF12833">
    <property type="entry name" value="HTH_18"/>
    <property type="match status" value="1"/>
</dbReference>
<dbReference type="Gene3D" id="2.60.120.10">
    <property type="entry name" value="Jelly Rolls"/>
    <property type="match status" value="1"/>
</dbReference>
<dbReference type="PROSITE" id="PS00041">
    <property type="entry name" value="HTH_ARAC_FAMILY_1"/>
    <property type="match status" value="1"/>
</dbReference>
<dbReference type="SUPFAM" id="SSF51215">
    <property type="entry name" value="Regulatory protein AraC"/>
    <property type="match status" value="1"/>
</dbReference>
<evidence type="ECO:0000256" key="1">
    <source>
        <dbReference type="ARBA" id="ARBA00023015"/>
    </source>
</evidence>
<name>A0ABW0M2G7_9BACL</name>
<gene>
    <name evidence="5" type="ORF">ACFPPD_21010</name>
</gene>
<keyword evidence="2" id="KW-0238">DNA-binding</keyword>
<dbReference type="InterPro" id="IPR037923">
    <property type="entry name" value="HTH-like"/>
</dbReference>
<dbReference type="Gene3D" id="1.10.10.60">
    <property type="entry name" value="Homeodomain-like"/>
    <property type="match status" value="2"/>
</dbReference>
<dbReference type="PROSITE" id="PS01124">
    <property type="entry name" value="HTH_ARAC_FAMILY_2"/>
    <property type="match status" value="1"/>
</dbReference>
<proteinExistence type="predicted"/>
<evidence type="ECO:0000313" key="6">
    <source>
        <dbReference type="Proteomes" id="UP001596105"/>
    </source>
</evidence>
<dbReference type="InterPro" id="IPR014710">
    <property type="entry name" value="RmlC-like_jellyroll"/>
</dbReference>
<evidence type="ECO:0000256" key="3">
    <source>
        <dbReference type="ARBA" id="ARBA00023163"/>
    </source>
</evidence>
<organism evidence="5 6">
    <name type="scientific">Cohnella suwonensis</name>
    <dbReference type="NCBI Taxonomy" id="696072"/>
    <lineage>
        <taxon>Bacteria</taxon>
        <taxon>Bacillati</taxon>
        <taxon>Bacillota</taxon>
        <taxon>Bacilli</taxon>
        <taxon>Bacillales</taxon>
        <taxon>Paenibacillaceae</taxon>
        <taxon>Cohnella</taxon>
    </lineage>
</organism>
<sequence length="279" mass="32465">MKTYPISFNESAGVSPLYRRLHWHDVLEINLIMKGTGYYIINGQMIEFHEGDILLINSNDLHRAYERNGLEILVVSFDASWLLTDLRYDPGILSPFKEMGIHYTNLLDRDHPRMEELRSILLDMWNENLRRESSYVSVVRSLLLLFLAYIGREFRCDVMAGNNNKSTKVSVKQLKKISSVITVMEQNYVKAWDLVTLSQLVFLRPSRFSVIFKKIAGVSPLEYLIQIRLTHAVRLLEDTEMKIVDVAYECGFHNLSNFNRHFKCNLGFLPSKVRERGLT</sequence>
<dbReference type="RefSeq" id="WP_209746186.1">
    <property type="nucleotide sequence ID" value="NZ_JBHSMH010000090.1"/>
</dbReference>
<accession>A0ABW0M2G7</accession>
<dbReference type="InterPro" id="IPR003313">
    <property type="entry name" value="AraC-bd"/>
</dbReference>
<dbReference type="EMBL" id="JBHSMH010000090">
    <property type="protein sequence ID" value="MFC5471171.1"/>
    <property type="molecule type" value="Genomic_DNA"/>
</dbReference>
<keyword evidence="3" id="KW-0804">Transcription</keyword>
<dbReference type="Pfam" id="PF02311">
    <property type="entry name" value="AraC_binding"/>
    <property type="match status" value="1"/>
</dbReference>
<feature type="domain" description="HTH araC/xylS-type" evidence="4">
    <location>
        <begin position="178"/>
        <end position="276"/>
    </location>
</feature>